<dbReference type="AlphaFoldDB" id="A0A328P1W4"/>
<dbReference type="InterPro" id="IPR036520">
    <property type="entry name" value="UPF0759_sf"/>
</dbReference>
<reference evidence="1 2" key="1">
    <citation type="journal article" date="2018" name="Genet. Mol. Biol.">
        <title>The genome sequence of Dyella jiangningensis FCAV SCS01 from a lignocellulose-decomposing microbial consortium metagenome reveals potential for biotechnological applications.</title>
        <authorList>
            <person name="Desiderato J.G."/>
            <person name="Alvarenga D.O."/>
            <person name="Constancio M.T.L."/>
            <person name="Alves L.M.C."/>
            <person name="Varani A.M."/>
        </authorList>
    </citation>
    <scope>NUCLEOTIDE SEQUENCE [LARGE SCALE GENOMIC DNA]</scope>
    <source>
        <strain evidence="1 2">FCAV SCS01</strain>
    </source>
</reference>
<evidence type="ECO:0000313" key="1">
    <source>
        <dbReference type="EMBL" id="RAO76167.1"/>
    </source>
</evidence>
<dbReference type="InterPro" id="IPR002763">
    <property type="entry name" value="DUF72"/>
</dbReference>
<sequence>MARLRIGISGWSYRPWQKVFYPAGLPTDEELDFASRQFPTIELNASFYRLQTPESYRDWRRRTPPGFVFAVKAPRFLTHVKRLKDMREPLSVFLASGVLELGDKLGPLLWQLPPNFRYDRARIEAFMTDLPRCGGDALAIARRHAKVKSTEAFRRQRLRHALEVRHPSFLDADFIRLARDHGVAVVVSDGAGRWPMIQDVTAGFMYVRLHGESKLYGGRYSDASLASWAEKVDTWRHGAQPDDIALLLRRGAPRRRSRDVYVYFDNDTKVDAPFDAHRLIERLDR</sequence>
<dbReference type="SUPFAM" id="SSF117396">
    <property type="entry name" value="TM1631-like"/>
    <property type="match status" value="1"/>
</dbReference>
<dbReference type="RefSeq" id="WP_111983114.1">
    <property type="nucleotide sequence ID" value="NZ_NFZS01000002.1"/>
</dbReference>
<dbReference type="Proteomes" id="UP000248926">
    <property type="component" value="Unassembled WGS sequence"/>
</dbReference>
<dbReference type="Pfam" id="PF01904">
    <property type="entry name" value="DUF72"/>
    <property type="match status" value="1"/>
</dbReference>
<evidence type="ECO:0000313" key="2">
    <source>
        <dbReference type="Proteomes" id="UP000248926"/>
    </source>
</evidence>
<name>A0A328P1W4_9GAMM</name>
<protein>
    <recommendedName>
        <fullName evidence="3">DUF72 domain-containing protein</fullName>
    </recommendedName>
</protein>
<keyword evidence="2" id="KW-1185">Reference proteome</keyword>
<dbReference type="Gene3D" id="3.20.20.410">
    <property type="entry name" value="Protein of unknown function UPF0759"/>
    <property type="match status" value="1"/>
</dbReference>
<evidence type="ECO:0008006" key="3">
    <source>
        <dbReference type="Google" id="ProtNLM"/>
    </source>
</evidence>
<proteinExistence type="predicted"/>
<accession>A0A328P1W4</accession>
<comment type="caution">
    <text evidence="1">The sequence shown here is derived from an EMBL/GenBank/DDBJ whole genome shotgun (WGS) entry which is preliminary data.</text>
</comment>
<dbReference type="PANTHER" id="PTHR30348">
    <property type="entry name" value="UNCHARACTERIZED PROTEIN YECE"/>
    <property type="match status" value="1"/>
</dbReference>
<dbReference type="PANTHER" id="PTHR30348:SF4">
    <property type="entry name" value="DUF72 DOMAIN-CONTAINING PROTEIN"/>
    <property type="match status" value="1"/>
</dbReference>
<dbReference type="OrthoDB" id="9780310at2"/>
<gene>
    <name evidence="1" type="ORF">CA260_10730</name>
</gene>
<organism evidence="1 2">
    <name type="scientific">Dyella jiangningensis</name>
    <dbReference type="NCBI Taxonomy" id="1379159"/>
    <lineage>
        <taxon>Bacteria</taxon>
        <taxon>Pseudomonadati</taxon>
        <taxon>Pseudomonadota</taxon>
        <taxon>Gammaproteobacteria</taxon>
        <taxon>Lysobacterales</taxon>
        <taxon>Rhodanobacteraceae</taxon>
        <taxon>Dyella</taxon>
    </lineage>
</organism>
<dbReference type="EMBL" id="NFZS01000002">
    <property type="protein sequence ID" value="RAO76167.1"/>
    <property type="molecule type" value="Genomic_DNA"/>
</dbReference>